<proteinExistence type="inferred from homology"/>
<protein>
    <recommendedName>
        <fullName evidence="13">Neutral alpha-glucosidase AB</fullName>
    </recommendedName>
</protein>
<dbReference type="GO" id="GO:0005509">
    <property type="term" value="F:calcium ion binding"/>
    <property type="evidence" value="ECO:0007669"/>
    <property type="project" value="InterPro"/>
</dbReference>
<dbReference type="InterPro" id="IPR013780">
    <property type="entry name" value="Glyco_hydro_b"/>
</dbReference>
<evidence type="ECO:0000256" key="2">
    <source>
        <dbReference type="ARBA" id="ARBA00007806"/>
    </source>
</evidence>
<dbReference type="PANTHER" id="PTHR22762:SF54">
    <property type="entry name" value="BCDNA.GH04962"/>
    <property type="match status" value="1"/>
</dbReference>
<organism evidence="11 12">
    <name type="scientific">Perkinsus chesapeaki</name>
    <name type="common">Clam parasite</name>
    <name type="synonym">Perkinsus andrewsi</name>
    <dbReference type="NCBI Taxonomy" id="330153"/>
    <lineage>
        <taxon>Eukaryota</taxon>
        <taxon>Sar</taxon>
        <taxon>Alveolata</taxon>
        <taxon>Perkinsozoa</taxon>
        <taxon>Perkinsea</taxon>
        <taxon>Perkinsida</taxon>
        <taxon>Perkinsidae</taxon>
        <taxon>Perkinsus</taxon>
    </lineage>
</organism>
<evidence type="ECO:0000256" key="7">
    <source>
        <dbReference type="RuleBase" id="RU361185"/>
    </source>
</evidence>
<feature type="non-terminal residue" evidence="11">
    <location>
        <position position="734"/>
    </location>
</feature>
<dbReference type="Pfam" id="PF01055">
    <property type="entry name" value="Glyco_hydro_31_2nd"/>
    <property type="match status" value="2"/>
</dbReference>
<dbReference type="Gene3D" id="2.60.40.1180">
    <property type="entry name" value="Golgi alpha-mannosidase II"/>
    <property type="match status" value="2"/>
</dbReference>
<evidence type="ECO:0000256" key="8">
    <source>
        <dbReference type="SAM" id="MobiDB-lite"/>
    </source>
</evidence>
<keyword evidence="4 7" id="KW-0378">Hydrolase</keyword>
<dbReference type="Gene3D" id="3.20.20.80">
    <property type="entry name" value="Glycosidases"/>
    <property type="match status" value="2"/>
</dbReference>
<dbReference type="Proteomes" id="UP000591131">
    <property type="component" value="Unassembled WGS sequence"/>
</dbReference>
<dbReference type="OrthoDB" id="440381at2759"/>
<feature type="domain" description="Glycoside hydrolase family 31 TIM barrel" evidence="9">
    <location>
        <begin position="107"/>
        <end position="230"/>
    </location>
</feature>
<dbReference type="InterPro" id="IPR000322">
    <property type="entry name" value="Glyco_hydro_31_TIM"/>
</dbReference>
<feature type="domain" description="Glycosyl hydrolase family 31 C-terminal" evidence="10">
    <location>
        <begin position="505"/>
        <end position="600"/>
    </location>
</feature>
<evidence type="ECO:0000259" key="9">
    <source>
        <dbReference type="Pfam" id="PF01055"/>
    </source>
</evidence>
<dbReference type="CDD" id="cd06603">
    <property type="entry name" value="GH31_GANC_GANAB_alpha"/>
    <property type="match status" value="1"/>
</dbReference>
<evidence type="ECO:0000313" key="12">
    <source>
        <dbReference type="Proteomes" id="UP000591131"/>
    </source>
</evidence>
<evidence type="ECO:0008006" key="13">
    <source>
        <dbReference type="Google" id="ProtNLM"/>
    </source>
</evidence>
<dbReference type="InterPro" id="IPR017853">
    <property type="entry name" value="GH"/>
</dbReference>
<dbReference type="InterPro" id="IPR048395">
    <property type="entry name" value="Glyco_hydro_31_C"/>
</dbReference>
<dbReference type="GO" id="GO:0006491">
    <property type="term" value="P:N-glycan processing"/>
    <property type="evidence" value="ECO:0007669"/>
    <property type="project" value="TreeGrafter"/>
</dbReference>
<dbReference type="SUPFAM" id="SSF51011">
    <property type="entry name" value="Glycosyl hydrolase domain"/>
    <property type="match status" value="1"/>
</dbReference>
<comment type="caution">
    <text evidence="11">The sequence shown here is derived from an EMBL/GenBank/DDBJ whole genome shotgun (WGS) entry which is preliminary data.</text>
</comment>
<comment type="similarity">
    <text evidence="2 7">Belongs to the glycosyl hydrolase 31 family.</text>
</comment>
<name>A0A7J6KXU6_PERCH</name>
<dbReference type="AlphaFoldDB" id="A0A7J6KXU6"/>
<evidence type="ECO:0000256" key="6">
    <source>
        <dbReference type="ARBA" id="ARBA00023295"/>
    </source>
</evidence>
<evidence type="ECO:0000259" key="10">
    <source>
        <dbReference type="Pfam" id="PF21365"/>
    </source>
</evidence>
<feature type="region of interest" description="Disordered" evidence="8">
    <location>
        <begin position="242"/>
        <end position="266"/>
    </location>
</feature>
<evidence type="ECO:0000256" key="3">
    <source>
        <dbReference type="ARBA" id="ARBA00022729"/>
    </source>
</evidence>
<keyword evidence="6 7" id="KW-0326">Glycosidase</keyword>
<evidence type="ECO:0000256" key="5">
    <source>
        <dbReference type="ARBA" id="ARBA00023180"/>
    </source>
</evidence>
<dbReference type="PANTHER" id="PTHR22762">
    <property type="entry name" value="ALPHA-GLUCOSIDASE"/>
    <property type="match status" value="1"/>
</dbReference>
<dbReference type="Pfam" id="PF21365">
    <property type="entry name" value="Glyco_hydro_31_3rd"/>
    <property type="match status" value="1"/>
</dbReference>
<gene>
    <name evidence="11" type="ORF">FOL47_011270</name>
</gene>
<reference evidence="11 12" key="1">
    <citation type="submission" date="2020-04" db="EMBL/GenBank/DDBJ databases">
        <title>Perkinsus chesapeaki whole genome sequence.</title>
        <authorList>
            <person name="Bogema D.R."/>
        </authorList>
    </citation>
    <scope>NUCLEOTIDE SEQUENCE [LARGE SCALE GENOMIC DNA]</scope>
    <source>
        <strain evidence="11">ATCC PRA-425</strain>
    </source>
</reference>
<keyword evidence="3" id="KW-0732">Signal</keyword>
<evidence type="ECO:0000313" key="11">
    <source>
        <dbReference type="EMBL" id="KAF4652068.1"/>
    </source>
</evidence>
<dbReference type="EMBL" id="JAAPAO010000967">
    <property type="protein sequence ID" value="KAF4652068.1"/>
    <property type="molecule type" value="Genomic_DNA"/>
</dbReference>
<comment type="pathway">
    <text evidence="1">Glycan metabolism.</text>
</comment>
<evidence type="ECO:0000256" key="1">
    <source>
        <dbReference type="ARBA" id="ARBA00004881"/>
    </source>
</evidence>
<dbReference type="GO" id="GO:0005975">
    <property type="term" value="P:carbohydrate metabolic process"/>
    <property type="evidence" value="ECO:0007669"/>
    <property type="project" value="InterPro"/>
</dbReference>
<dbReference type="SUPFAM" id="SSF63887">
    <property type="entry name" value="P-domain of calnexin/calreticulin"/>
    <property type="match status" value="1"/>
</dbReference>
<feature type="domain" description="Glycoside hydrolase family 31 TIM barrel" evidence="9">
    <location>
        <begin position="277"/>
        <end position="497"/>
    </location>
</feature>
<evidence type="ECO:0000256" key="4">
    <source>
        <dbReference type="ARBA" id="ARBA00022801"/>
    </source>
</evidence>
<dbReference type="InterPro" id="IPR009033">
    <property type="entry name" value="Calreticulin/calnexin_P_dom_sf"/>
</dbReference>
<dbReference type="SUPFAM" id="SSF51445">
    <property type="entry name" value="(Trans)glycosidases"/>
    <property type="match status" value="1"/>
</dbReference>
<sequence length="734" mass="83631">YEMDSQAAIYGSIPILTAVQKFGPKAAAVTSSMLWLNPSETYVSLGKRKDAGTWSSVIGGLISGESEPEGLQTWFVSESGIIDMLLFPQRSPAKILKSYHQLTGLAPLPPLFSIGKHQCRWNYKDEADVRELVANFDKYNIPVDVVWLDIEHTDHKKYHTWNEQYFPDPKRMVTDLKAGGREMVTIVDPHIKKDSAYFVYSEGLEKDVFVKKRVYDMVDDPSDVKPDTWNDTETILDTDAVKPEGWSDEEDGEWTPPTKPNPDYSGYWSPRKISELNKDKPNEVYDGHCWPGTSVYPDFTNPTVRDWWAMYFKPDGRNEDFYTWNDMNEPSVFNGPEVSMDRDLVHDGDVEHRDIHNIYGQYFHRATFEGHLNHRRPGKRPFVLTRSFYVGSHMYGPMWTGDNEASWPHLKAVLPMLVTLSATAGYSFVGADVGGFFNHPGEELFTRWHQLAAATNPSHAHIETPRREPWEYSEVARNRVKHAVQRRYQMLPLWYTLFARYSLYGEPIIRPLWFDHLNDSETFACTAANCDEILDQQVIIGRDVMVRGVVDSEIEKVAVYFPEGSKWYDDKDELMSTGLNEDMKVTMDDIPVFYRAGSIIPLKLRQRPSTKAMVNDPLTLEIFVDPQTNSAEGQIYLDDGDSFDSIDRNVFTLSTMKFDGSSIIIFKVAGNGGFTAAIERIDIIGLPRSLRRAILANPEISATSTLPNRVTIKRPAGAVIGHDWFLDLTPQQNS</sequence>
<keyword evidence="5" id="KW-0325">Glycoprotein</keyword>
<keyword evidence="12" id="KW-1185">Reference proteome</keyword>
<dbReference type="Gene3D" id="2.60.40.1760">
    <property type="entry name" value="glycosyl hydrolase (family 31)"/>
    <property type="match status" value="1"/>
</dbReference>
<accession>A0A7J6KXU6</accession>
<dbReference type="GO" id="GO:0090599">
    <property type="term" value="F:alpha-glucosidase activity"/>
    <property type="evidence" value="ECO:0007669"/>
    <property type="project" value="TreeGrafter"/>
</dbReference>